<organism evidence="2 3">
    <name type="scientific">Nephila pilipes</name>
    <name type="common">Giant wood spider</name>
    <name type="synonym">Nephila maculata</name>
    <dbReference type="NCBI Taxonomy" id="299642"/>
    <lineage>
        <taxon>Eukaryota</taxon>
        <taxon>Metazoa</taxon>
        <taxon>Ecdysozoa</taxon>
        <taxon>Arthropoda</taxon>
        <taxon>Chelicerata</taxon>
        <taxon>Arachnida</taxon>
        <taxon>Araneae</taxon>
        <taxon>Araneomorphae</taxon>
        <taxon>Entelegynae</taxon>
        <taxon>Araneoidea</taxon>
        <taxon>Nephilidae</taxon>
        <taxon>Nephila</taxon>
    </lineage>
</organism>
<feature type="compositionally biased region" description="Basic and acidic residues" evidence="1">
    <location>
        <begin position="346"/>
        <end position="362"/>
    </location>
</feature>
<reference evidence="2" key="1">
    <citation type="submission" date="2020-08" db="EMBL/GenBank/DDBJ databases">
        <title>Multicomponent nature underlies the extraordinary mechanical properties of spider dragline silk.</title>
        <authorList>
            <person name="Kono N."/>
            <person name="Nakamura H."/>
            <person name="Mori M."/>
            <person name="Yoshida Y."/>
            <person name="Ohtoshi R."/>
            <person name="Malay A.D."/>
            <person name="Moran D.A.P."/>
            <person name="Tomita M."/>
            <person name="Numata K."/>
            <person name="Arakawa K."/>
        </authorList>
    </citation>
    <scope>NUCLEOTIDE SEQUENCE</scope>
</reference>
<dbReference type="SUPFAM" id="SSF81901">
    <property type="entry name" value="HCP-like"/>
    <property type="match status" value="1"/>
</dbReference>
<evidence type="ECO:0000256" key="1">
    <source>
        <dbReference type="SAM" id="MobiDB-lite"/>
    </source>
</evidence>
<dbReference type="EMBL" id="BMAW01095566">
    <property type="protein sequence ID" value="GFS70761.1"/>
    <property type="molecule type" value="Genomic_DNA"/>
</dbReference>
<comment type="caution">
    <text evidence="2">The sequence shown here is derived from an EMBL/GenBank/DDBJ whole genome shotgun (WGS) entry which is preliminary data.</text>
</comment>
<keyword evidence="3" id="KW-1185">Reference proteome</keyword>
<dbReference type="AlphaFoldDB" id="A0A8X6MPB5"/>
<evidence type="ECO:0000313" key="2">
    <source>
        <dbReference type="EMBL" id="GFS70761.1"/>
    </source>
</evidence>
<name>A0A8X6MPB5_NEPPI</name>
<proteinExistence type="predicted"/>
<dbReference type="OrthoDB" id="6470280at2759"/>
<evidence type="ECO:0000313" key="3">
    <source>
        <dbReference type="Proteomes" id="UP000887013"/>
    </source>
</evidence>
<protein>
    <submittedName>
        <fullName evidence="2">Uncharacterized protein</fullName>
    </submittedName>
</protein>
<feature type="region of interest" description="Disordered" evidence="1">
    <location>
        <begin position="329"/>
        <end position="369"/>
    </location>
</feature>
<accession>A0A8X6MPB5</accession>
<sequence>MLSCPEDLSDARSLLQELSSGNFVDAKYLYALALLKDTFGDTQKFKKENFGQAYIILEEAINHGHKEAMFFFGTLPFRQEFKILDKESQSDKGRCCFGYLRKYIETCGKDGKFKKDAAILIAAEYVKEKSSYVTYSEERAKNVLRENDCLDELQELERKLQKRANSVLPNVLGALEQVHSELKKNGEKSAQQLSSEVEELLDALRDSGLVVQQSPLLPPTLELLRISSTKEQRALLAPLGQLCYVLELQVDSQSHKEVFSPLQNLFSKCVELQMERIPSQDLNPSETSTTLKMERSRSISPVPSVSKQWFNPRSSSTIRRAEGVAGNSAFDTMLDDKSISKSPTFLEREQEKRDRKSVERKGNSGFGRV</sequence>
<dbReference type="Proteomes" id="UP000887013">
    <property type="component" value="Unassembled WGS sequence"/>
</dbReference>
<gene>
    <name evidence="2" type="ORF">NPIL_366191</name>
</gene>